<dbReference type="SUPFAM" id="SSF110296">
    <property type="entry name" value="Oligoxyloglucan reducing end-specific cellobiohydrolase"/>
    <property type="match status" value="2"/>
</dbReference>
<sequence length="790" mass="85773">MKNFTLLTILSFLSLLTFGQEATFNWQQDTISSGNNLQGMTITGDSTAVIIGFDNTFKKITEGQMKDIKAFDAMYDYIGLSSGQNTTVLTSRKSKLVDYPSSGKPDVYASGVMLKSNDMGNTWTLMDVSKIGTGDDASINPNAEGSYAKDIFAVGVYNNDTILAYSGWYDVSSGDSESRGAVFRTNDGGSTWEAITPDFGSKIITSIKVDDSLAYFGGYNKMYVTNLNTNALTDLYPNLTVGTDSNLYISSVTLKTAQELYVTTTSDGIFKTTDGGQTFTRIDDFGGGNDLCIINDSTLIVLGSSAKSMVSTDGGTTWAGCYPGKTCYSIGGVFQDTLYGMADTYAYKIAVSDLIGKNFNWVVSPELNDAGENLQKMAIYNENNALIIGYSEMCKTTNDGGMTWQTATLPADFNEDIEFDFTSISANGNDAYSTVRRFKIADFPSDSEVDDYYMEGLIISTTDNWESILTIDISKIGENDGDDATLNPQLDGCYGLNPYTIACVDANTAYVYANWYETITEGTAKSRGRVFKTTDAGATWSGITEDFGNSYINGIEFIGDLGFIAGSNVLYKTTDAGANLEDIYPNLTAVNDGDSSIFIKTIVLTDENTFYLPTTSDGVFYTSDGGATFTKLEGVDGCNDFYALDGNSFMLLGTTSKSYFTNDGGTTWQNPNVGKTVYSIGGVYQDTLYALGSGILYKVAVNDLDITTSSPLITNTNAIQLQYHSDHISVVSSKDYIESCYVYSISGKLVKIIKPNSNICQLNSYDYKPGIYIVAAMVKGQRFVDKIVFK</sequence>
<dbReference type="Proteomes" id="UP000428260">
    <property type="component" value="Chromosome"/>
</dbReference>
<accession>A0A6I6JW66</accession>
<evidence type="ECO:0008006" key="4">
    <source>
        <dbReference type="Google" id="ProtNLM"/>
    </source>
</evidence>
<keyword evidence="1" id="KW-0732">Signal</keyword>
<name>A0A6I6JW66_9BACT</name>
<proteinExistence type="predicted"/>
<feature type="chain" id="PRO_5026093440" description="T9SS C-terminal target domain-containing protein" evidence="1">
    <location>
        <begin position="23"/>
        <end position="790"/>
    </location>
</feature>
<dbReference type="RefSeq" id="WP_158868692.1">
    <property type="nucleotide sequence ID" value="NZ_CP046401.1"/>
</dbReference>
<feature type="signal peptide" evidence="1">
    <location>
        <begin position="1"/>
        <end position="22"/>
    </location>
</feature>
<protein>
    <recommendedName>
        <fullName evidence="4">T9SS C-terminal target domain-containing protein</fullName>
    </recommendedName>
</protein>
<reference evidence="2 3" key="1">
    <citation type="submission" date="2019-11" db="EMBL/GenBank/DDBJ databases">
        <authorList>
            <person name="Zheng R.K."/>
            <person name="Sun C.M."/>
        </authorList>
    </citation>
    <scope>NUCLEOTIDE SEQUENCE [LARGE SCALE GENOMIC DNA]</scope>
    <source>
        <strain evidence="2 3">WC007</strain>
    </source>
</reference>
<dbReference type="EMBL" id="CP046401">
    <property type="protein sequence ID" value="QGY45549.1"/>
    <property type="molecule type" value="Genomic_DNA"/>
</dbReference>
<dbReference type="InterPro" id="IPR015943">
    <property type="entry name" value="WD40/YVTN_repeat-like_dom_sf"/>
</dbReference>
<evidence type="ECO:0000313" key="3">
    <source>
        <dbReference type="Proteomes" id="UP000428260"/>
    </source>
</evidence>
<dbReference type="PANTHER" id="PTHR47199">
    <property type="entry name" value="PHOTOSYSTEM II STABILITY/ASSEMBLY FACTOR HCF136, CHLOROPLASTIC"/>
    <property type="match status" value="1"/>
</dbReference>
<dbReference type="KEGG" id="mcos:GM418_18285"/>
<keyword evidence="3" id="KW-1185">Reference proteome</keyword>
<organism evidence="2 3">
    <name type="scientific">Maribellus comscasis</name>
    <dbReference type="NCBI Taxonomy" id="2681766"/>
    <lineage>
        <taxon>Bacteria</taxon>
        <taxon>Pseudomonadati</taxon>
        <taxon>Bacteroidota</taxon>
        <taxon>Bacteroidia</taxon>
        <taxon>Marinilabiliales</taxon>
        <taxon>Prolixibacteraceae</taxon>
        <taxon>Maribellus</taxon>
    </lineage>
</organism>
<evidence type="ECO:0000313" key="2">
    <source>
        <dbReference type="EMBL" id="QGY45549.1"/>
    </source>
</evidence>
<dbReference type="Gene3D" id="2.130.10.10">
    <property type="entry name" value="YVTN repeat-like/Quinoprotein amine dehydrogenase"/>
    <property type="match status" value="4"/>
</dbReference>
<evidence type="ECO:0000256" key="1">
    <source>
        <dbReference type="SAM" id="SignalP"/>
    </source>
</evidence>
<dbReference type="AlphaFoldDB" id="A0A6I6JW66"/>
<gene>
    <name evidence="2" type="ORF">GM418_18285</name>
</gene>
<dbReference type="PANTHER" id="PTHR47199:SF2">
    <property type="entry name" value="PHOTOSYSTEM II STABILITY_ASSEMBLY FACTOR HCF136, CHLOROPLASTIC"/>
    <property type="match status" value="1"/>
</dbReference>